<reference evidence="2 3" key="1">
    <citation type="submission" date="2020-10" db="EMBL/GenBank/DDBJ databases">
        <authorList>
            <person name="Peeters C."/>
        </authorList>
    </citation>
    <scope>NUCLEOTIDE SEQUENCE [LARGE SCALE GENOMIC DNA]</scope>
    <source>
        <strain evidence="2 3">LMG 28140</strain>
    </source>
</reference>
<gene>
    <name evidence="2" type="ORF">LMG28140_00766</name>
</gene>
<feature type="domain" description="Transposase IS66 C-terminal" evidence="1">
    <location>
        <begin position="30"/>
        <end position="68"/>
    </location>
</feature>
<dbReference type="EMBL" id="CAJHCP010000002">
    <property type="protein sequence ID" value="CAD6516365.1"/>
    <property type="molecule type" value="Genomic_DNA"/>
</dbReference>
<proteinExistence type="predicted"/>
<dbReference type="Proteomes" id="UP000598032">
    <property type="component" value="Unassembled WGS sequence"/>
</dbReference>
<protein>
    <recommendedName>
        <fullName evidence="1">Transposase IS66 C-terminal domain-containing protein</fullName>
    </recommendedName>
</protein>
<evidence type="ECO:0000313" key="3">
    <source>
        <dbReference type="Proteomes" id="UP000598032"/>
    </source>
</evidence>
<dbReference type="InterPro" id="IPR039552">
    <property type="entry name" value="IS66_C"/>
</dbReference>
<evidence type="ECO:0000313" key="2">
    <source>
        <dbReference type="EMBL" id="CAD6516365.1"/>
    </source>
</evidence>
<accession>A0ABM8NBY6</accession>
<dbReference type="Pfam" id="PF13817">
    <property type="entry name" value="DDE_Tnp_IS66_C"/>
    <property type="match status" value="1"/>
</dbReference>
<organism evidence="2 3">
    <name type="scientific">Paraburkholderia metrosideri</name>
    <dbReference type="NCBI Taxonomy" id="580937"/>
    <lineage>
        <taxon>Bacteria</taxon>
        <taxon>Pseudomonadati</taxon>
        <taxon>Pseudomonadota</taxon>
        <taxon>Betaproteobacteria</taxon>
        <taxon>Burkholderiales</taxon>
        <taxon>Burkholderiaceae</taxon>
        <taxon>Paraburkholderia</taxon>
    </lineage>
</organism>
<name>A0ABM8NBY6_9BURK</name>
<sequence>MQINTFTVGRRNWLFSDTVAGANAAANLYSLVQTCKANSIEPYQYLIALFKGLPHAHTADDYEALLPWRLNPNVA</sequence>
<keyword evidence="3" id="KW-1185">Reference proteome</keyword>
<comment type="caution">
    <text evidence="2">The sequence shown here is derived from an EMBL/GenBank/DDBJ whole genome shotgun (WGS) entry which is preliminary data.</text>
</comment>
<evidence type="ECO:0000259" key="1">
    <source>
        <dbReference type="Pfam" id="PF13817"/>
    </source>
</evidence>